<keyword evidence="3" id="KW-1185">Reference proteome</keyword>
<dbReference type="InterPro" id="IPR045046">
    <property type="entry name" value="Vps9-like"/>
</dbReference>
<dbReference type="GO" id="GO:0016192">
    <property type="term" value="P:vesicle-mediated transport"/>
    <property type="evidence" value="ECO:0007669"/>
    <property type="project" value="InterPro"/>
</dbReference>
<gene>
    <name evidence="2" type="primary">GAPVD1</name>
    <name evidence="2" type="ORF">E2C01_015208</name>
</gene>
<sequence>MSSIVGVCVRMFLERRDQCLGRFTHDFTLLTVPDEKVQLVENFLTQLYSELERDPMWISLSHTLISGSTREQLDAAQLVLERVVMSHIYIHALYPNGDGDVSRDQVLHEHMKKLAAVITPTHKDLRIPKLYQYECPWPSAQAEIVSISAYKTPGDKLQCVVRASQTIMNLLSLAHEQSVPAADDFMPVIVYVLIKGILAI</sequence>
<evidence type="ECO:0000313" key="3">
    <source>
        <dbReference type="Proteomes" id="UP000324222"/>
    </source>
</evidence>
<dbReference type="Gene3D" id="1.10.246.120">
    <property type="match status" value="1"/>
</dbReference>
<dbReference type="PANTHER" id="PTHR23101:SF25">
    <property type="entry name" value="GTPASE-ACTIVATING PROTEIN AND VPS9 DOMAIN-CONTAINING PROTEIN 1"/>
    <property type="match status" value="1"/>
</dbReference>
<dbReference type="Gene3D" id="1.20.1050.80">
    <property type="entry name" value="VPS9 domain"/>
    <property type="match status" value="1"/>
</dbReference>
<reference evidence="2 3" key="1">
    <citation type="submission" date="2019-05" db="EMBL/GenBank/DDBJ databases">
        <title>Another draft genome of Portunus trituberculatus and its Hox gene families provides insights of decapod evolution.</title>
        <authorList>
            <person name="Jeong J.-H."/>
            <person name="Song I."/>
            <person name="Kim S."/>
            <person name="Choi T."/>
            <person name="Kim D."/>
            <person name="Ryu S."/>
            <person name="Kim W."/>
        </authorList>
    </citation>
    <scope>NUCLEOTIDE SEQUENCE [LARGE SCALE GENOMIC DNA]</scope>
    <source>
        <tissue evidence="2">Muscle</tissue>
    </source>
</reference>
<protein>
    <submittedName>
        <fullName evidence="2">GTPase-activating protein and VPS9 domain-containing protein 1</fullName>
    </submittedName>
</protein>
<comment type="caution">
    <text evidence="2">The sequence shown here is derived from an EMBL/GenBank/DDBJ whole genome shotgun (WGS) entry which is preliminary data.</text>
</comment>
<dbReference type="InterPro" id="IPR003123">
    <property type="entry name" value="VPS9"/>
</dbReference>
<dbReference type="GO" id="GO:0031267">
    <property type="term" value="F:small GTPase binding"/>
    <property type="evidence" value="ECO:0007669"/>
    <property type="project" value="TreeGrafter"/>
</dbReference>
<organism evidence="2 3">
    <name type="scientific">Portunus trituberculatus</name>
    <name type="common">Swimming crab</name>
    <name type="synonym">Neptunus trituberculatus</name>
    <dbReference type="NCBI Taxonomy" id="210409"/>
    <lineage>
        <taxon>Eukaryota</taxon>
        <taxon>Metazoa</taxon>
        <taxon>Ecdysozoa</taxon>
        <taxon>Arthropoda</taxon>
        <taxon>Crustacea</taxon>
        <taxon>Multicrustacea</taxon>
        <taxon>Malacostraca</taxon>
        <taxon>Eumalacostraca</taxon>
        <taxon>Eucarida</taxon>
        <taxon>Decapoda</taxon>
        <taxon>Pleocyemata</taxon>
        <taxon>Brachyura</taxon>
        <taxon>Eubrachyura</taxon>
        <taxon>Portunoidea</taxon>
        <taxon>Portunidae</taxon>
        <taxon>Portuninae</taxon>
        <taxon>Portunus</taxon>
    </lineage>
</organism>
<dbReference type="Pfam" id="PF18151">
    <property type="entry name" value="DUF5601"/>
    <property type="match status" value="1"/>
</dbReference>
<feature type="domain" description="VPS9" evidence="1">
    <location>
        <begin position="101"/>
        <end position="200"/>
    </location>
</feature>
<dbReference type="GO" id="GO:0005829">
    <property type="term" value="C:cytosol"/>
    <property type="evidence" value="ECO:0007669"/>
    <property type="project" value="TreeGrafter"/>
</dbReference>
<dbReference type="InterPro" id="IPR037191">
    <property type="entry name" value="VPS9_dom_sf"/>
</dbReference>
<dbReference type="OrthoDB" id="10264848at2759"/>
<dbReference type="GO" id="GO:0005085">
    <property type="term" value="F:guanyl-nucleotide exchange factor activity"/>
    <property type="evidence" value="ECO:0007669"/>
    <property type="project" value="InterPro"/>
</dbReference>
<dbReference type="AlphaFoldDB" id="A0A5B7DL78"/>
<accession>A0A5B7DL78</accession>
<proteinExistence type="predicted"/>
<dbReference type="PROSITE" id="PS51205">
    <property type="entry name" value="VPS9"/>
    <property type="match status" value="1"/>
</dbReference>
<dbReference type="PANTHER" id="PTHR23101">
    <property type="entry name" value="RAB GDP/GTP EXCHANGE FACTOR"/>
    <property type="match status" value="1"/>
</dbReference>
<dbReference type="Proteomes" id="UP000324222">
    <property type="component" value="Unassembled WGS sequence"/>
</dbReference>
<name>A0A5B7DL78_PORTR</name>
<dbReference type="GO" id="GO:0030139">
    <property type="term" value="C:endocytic vesicle"/>
    <property type="evidence" value="ECO:0007669"/>
    <property type="project" value="TreeGrafter"/>
</dbReference>
<dbReference type="EMBL" id="VSRR010001060">
    <property type="protein sequence ID" value="MPC22198.1"/>
    <property type="molecule type" value="Genomic_DNA"/>
</dbReference>
<dbReference type="SUPFAM" id="SSF109993">
    <property type="entry name" value="VPS9 domain"/>
    <property type="match status" value="1"/>
</dbReference>
<dbReference type="InterPro" id="IPR041545">
    <property type="entry name" value="DUF5601"/>
</dbReference>
<evidence type="ECO:0000313" key="2">
    <source>
        <dbReference type="EMBL" id="MPC22198.1"/>
    </source>
</evidence>
<dbReference type="Pfam" id="PF02204">
    <property type="entry name" value="VPS9"/>
    <property type="match status" value="1"/>
</dbReference>
<evidence type="ECO:0000259" key="1">
    <source>
        <dbReference type="PROSITE" id="PS51205"/>
    </source>
</evidence>